<evidence type="ECO:0000313" key="1">
    <source>
        <dbReference type="EMBL" id="SIM32555.1"/>
    </source>
</evidence>
<dbReference type="AlphaFoldDB" id="A0A1N5S946"/>
<dbReference type="GO" id="GO:0052689">
    <property type="term" value="F:carboxylic ester hydrolase activity"/>
    <property type="evidence" value="ECO:0007669"/>
    <property type="project" value="TreeGrafter"/>
</dbReference>
<protein>
    <submittedName>
        <fullName evidence="1">Alpha/beta superfamily hydrolase</fullName>
    </submittedName>
</protein>
<proteinExistence type="predicted"/>
<dbReference type="InterPro" id="IPR053145">
    <property type="entry name" value="AB_hydrolase_Est10"/>
</dbReference>
<gene>
    <name evidence="1" type="ORF">CSP5_0131</name>
</gene>
<dbReference type="PANTHER" id="PTHR43265:SF1">
    <property type="entry name" value="ESTERASE ESTD"/>
    <property type="match status" value="1"/>
</dbReference>
<keyword evidence="1" id="KW-0378">Hydrolase</keyword>
<dbReference type="InterPro" id="IPR029058">
    <property type="entry name" value="AB_hydrolase_fold"/>
</dbReference>
<reference evidence="1 2" key="1">
    <citation type="submission" date="2016-04" db="EMBL/GenBank/DDBJ databases">
        <authorList>
            <person name="Evans L.H."/>
            <person name="Alamgir A."/>
            <person name="Owens N."/>
            <person name="Weber N.D."/>
            <person name="Virtaneva K."/>
            <person name="Barbian K."/>
            <person name="Babar A."/>
            <person name="Rosenke K."/>
        </authorList>
    </citation>
    <scope>NUCLEOTIDE SEQUENCE [LARGE SCALE GENOMIC DNA]</scope>
    <source>
        <strain evidence="2">S5(T) (JCM 30642 \VKM B-2941)</strain>
    </source>
</reference>
<dbReference type="SUPFAM" id="SSF53474">
    <property type="entry name" value="alpha/beta-Hydrolases"/>
    <property type="match status" value="1"/>
</dbReference>
<sequence length="329" mass="36737">MEIQSKEVQWRVHDIDIYGTITRPVAGENLPAVILLAGSGSTDRDWCSPLLPGSNGSGRLIAERLAENGFVTLRYDKAGSGVHAKENIQKFAGRVNMQYFADELHGAFEKLSGEDGVNMDLIFALTNSEGAIHAVNYQLGNFEKNFRGFILTGPHGRSVGDVARSQLLSQFGKLPNADTIMKAYDLAIREFISEKPVTVNDDLPLLMKQLISSLETPINLPFSREFWAYNLGDHISIVKDPIMVLIGKKDIQVSWNDDGNMLKKSLSENMNTSFVFPENANHLLKHEELPLEKLSAQYVSLNYNSSDRILDEEAPNNILSWLNERIENS</sequence>
<dbReference type="Proteomes" id="UP000195607">
    <property type="component" value="Chromosome I"/>
</dbReference>
<name>A0A1N5S946_9ARCH</name>
<accession>A0A1N5S946</accession>
<dbReference type="EMBL" id="LT671858">
    <property type="protein sequence ID" value="SIM32555.1"/>
    <property type="molecule type" value="Genomic_DNA"/>
</dbReference>
<dbReference type="PANTHER" id="PTHR43265">
    <property type="entry name" value="ESTERASE ESTD"/>
    <property type="match status" value="1"/>
</dbReference>
<evidence type="ECO:0000313" key="2">
    <source>
        <dbReference type="Proteomes" id="UP000195607"/>
    </source>
</evidence>
<dbReference type="Gene3D" id="3.40.50.1820">
    <property type="entry name" value="alpha/beta hydrolase"/>
    <property type="match status" value="1"/>
</dbReference>
<organism evidence="1 2">
    <name type="scientific">Cuniculiplasma divulgatum</name>
    <dbReference type="NCBI Taxonomy" id="1673428"/>
    <lineage>
        <taxon>Archaea</taxon>
        <taxon>Methanobacteriati</taxon>
        <taxon>Thermoplasmatota</taxon>
        <taxon>Thermoplasmata</taxon>
        <taxon>Thermoplasmatales</taxon>
        <taxon>Cuniculiplasmataceae</taxon>
        <taxon>Cuniculiplasma</taxon>
    </lineage>
</organism>